<sequence>MGQTHQSDDRGADSPLEGGQETAISRHITTYRQHRQDLGKQPDWDEPTNPNIIYEESNDEVSSSNKDVSDATLPARSTFSIVIFFGEFCQEGQKSDTFYQSKADIAPHAHTVRLPRNRKEGPGAIASWVGV</sequence>
<keyword evidence="3" id="KW-1185">Reference proteome</keyword>
<accession>A0AAE1QQA2</accession>
<evidence type="ECO:0000256" key="1">
    <source>
        <dbReference type="SAM" id="MobiDB-lite"/>
    </source>
</evidence>
<feature type="compositionally biased region" description="Basic and acidic residues" evidence="1">
    <location>
        <begin position="1"/>
        <end position="12"/>
    </location>
</feature>
<comment type="caution">
    <text evidence="2">The sequence shown here is derived from an EMBL/GenBank/DDBJ whole genome shotgun (WGS) entry which is preliminary data.</text>
</comment>
<gene>
    <name evidence="2" type="ORF">RND71_042248</name>
</gene>
<reference evidence="2" key="1">
    <citation type="submission" date="2023-12" db="EMBL/GenBank/DDBJ databases">
        <title>Genome assembly of Anisodus tanguticus.</title>
        <authorList>
            <person name="Wang Y.-J."/>
        </authorList>
    </citation>
    <scope>NUCLEOTIDE SEQUENCE</scope>
    <source>
        <strain evidence="2">KB-2021</strain>
        <tissue evidence="2">Leaf</tissue>
    </source>
</reference>
<dbReference type="AlphaFoldDB" id="A0AAE1QQA2"/>
<proteinExistence type="predicted"/>
<evidence type="ECO:0000313" key="3">
    <source>
        <dbReference type="Proteomes" id="UP001291623"/>
    </source>
</evidence>
<feature type="region of interest" description="Disordered" evidence="1">
    <location>
        <begin position="1"/>
        <end position="70"/>
    </location>
</feature>
<protein>
    <submittedName>
        <fullName evidence="2">Uncharacterized protein</fullName>
    </submittedName>
</protein>
<feature type="compositionally biased region" description="Basic and acidic residues" evidence="1">
    <location>
        <begin position="34"/>
        <end position="43"/>
    </location>
</feature>
<dbReference type="EMBL" id="JAVYJV010000024">
    <property type="protein sequence ID" value="KAK4337761.1"/>
    <property type="molecule type" value="Genomic_DNA"/>
</dbReference>
<evidence type="ECO:0000313" key="2">
    <source>
        <dbReference type="EMBL" id="KAK4337761.1"/>
    </source>
</evidence>
<name>A0AAE1QQA2_9SOLA</name>
<dbReference type="Proteomes" id="UP001291623">
    <property type="component" value="Unassembled WGS sequence"/>
</dbReference>
<organism evidence="2 3">
    <name type="scientific">Anisodus tanguticus</name>
    <dbReference type="NCBI Taxonomy" id="243964"/>
    <lineage>
        <taxon>Eukaryota</taxon>
        <taxon>Viridiplantae</taxon>
        <taxon>Streptophyta</taxon>
        <taxon>Embryophyta</taxon>
        <taxon>Tracheophyta</taxon>
        <taxon>Spermatophyta</taxon>
        <taxon>Magnoliopsida</taxon>
        <taxon>eudicotyledons</taxon>
        <taxon>Gunneridae</taxon>
        <taxon>Pentapetalae</taxon>
        <taxon>asterids</taxon>
        <taxon>lamiids</taxon>
        <taxon>Solanales</taxon>
        <taxon>Solanaceae</taxon>
        <taxon>Solanoideae</taxon>
        <taxon>Hyoscyameae</taxon>
        <taxon>Anisodus</taxon>
    </lineage>
</organism>